<dbReference type="RefSeq" id="WP_129555977.1">
    <property type="nucleotide sequence ID" value="NZ_AP018726.1"/>
</dbReference>
<keyword evidence="1" id="KW-0812">Transmembrane</keyword>
<dbReference type="EMBL" id="CP095081">
    <property type="protein sequence ID" value="WAI92433.1"/>
    <property type="molecule type" value="Genomic_DNA"/>
</dbReference>
<protein>
    <submittedName>
        <fullName evidence="2">Uncharacterized protein</fullName>
    </submittedName>
</protein>
<reference evidence="2" key="1">
    <citation type="submission" date="2022-03" db="EMBL/GenBank/DDBJ databases">
        <title>Characterization and genomic analysis of a Streptococcus dysgalactiae associated with cultured channel catfish mortalities in China.</title>
        <authorList>
            <person name="Wang J."/>
            <person name="Geng Y."/>
        </authorList>
    </citation>
    <scope>NUCLEOTIDE SEQUENCE</scope>
    <source>
        <strain evidence="2">WJ001</strain>
    </source>
</reference>
<keyword evidence="1" id="KW-0472">Membrane</keyword>
<evidence type="ECO:0000256" key="1">
    <source>
        <dbReference type="SAM" id="Phobius"/>
    </source>
</evidence>
<evidence type="ECO:0000313" key="2">
    <source>
        <dbReference type="EMBL" id="WAI92433.1"/>
    </source>
</evidence>
<feature type="transmembrane region" description="Helical" evidence="1">
    <location>
        <begin position="77"/>
        <end position="97"/>
    </location>
</feature>
<evidence type="ECO:0000313" key="3">
    <source>
        <dbReference type="Proteomes" id="UP001164948"/>
    </source>
</evidence>
<dbReference type="Proteomes" id="UP001164948">
    <property type="component" value="Chromosome"/>
</dbReference>
<gene>
    <name evidence="2" type="ORF">MP619_07945</name>
</gene>
<name>A0AAE9UKS9_STRDY</name>
<feature type="transmembrane region" description="Helical" evidence="1">
    <location>
        <begin position="109"/>
        <end position="129"/>
    </location>
</feature>
<dbReference type="AlphaFoldDB" id="A0AAE9UKS9"/>
<organism evidence="2 3">
    <name type="scientific">Streptococcus dysgalactiae</name>
    <dbReference type="NCBI Taxonomy" id="1334"/>
    <lineage>
        <taxon>Bacteria</taxon>
        <taxon>Bacillati</taxon>
        <taxon>Bacillota</taxon>
        <taxon>Bacilli</taxon>
        <taxon>Lactobacillales</taxon>
        <taxon>Streptococcaceae</taxon>
        <taxon>Streptococcus</taxon>
    </lineage>
</organism>
<accession>A0AAE9UKS9</accession>
<keyword evidence="1" id="KW-1133">Transmembrane helix</keyword>
<sequence>MTITIISKLSFLNSLEDKVIFINKNYLTTVPNHSSITLSLPKKANGSETYSLSCNRLSFPSIKVGDGDTILIVNNPYFRIAIIVALLCFLSVIYLSFSSIQIPSFYQQYPLFLNFLLILITNVIPRYRLIKNDPIYTLRY</sequence>
<proteinExistence type="predicted"/>